<evidence type="ECO:0000259" key="20">
    <source>
        <dbReference type="Pfam" id="PF08245"/>
    </source>
</evidence>
<dbReference type="Gene3D" id="3.90.190.20">
    <property type="entry name" value="Mur ligase, C-terminal domain"/>
    <property type="match status" value="1"/>
</dbReference>
<dbReference type="InterPro" id="IPR004101">
    <property type="entry name" value="Mur_ligase_C"/>
</dbReference>
<dbReference type="Pfam" id="PF02875">
    <property type="entry name" value="Mur_ligase_C"/>
    <property type="match status" value="1"/>
</dbReference>
<comment type="function">
    <text evidence="1 17 18">Cell wall formation. Catalyzes the addition of glutamate to the nucleotide precursor UDP-N-acetylmuramoyl-L-alanine (UMA).</text>
</comment>
<feature type="domain" description="Mur ligase C-terminal" evidence="19">
    <location>
        <begin position="331"/>
        <end position="453"/>
    </location>
</feature>
<dbReference type="SUPFAM" id="SSF51984">
    <property type="entry name" value="MurCD N-terminal domain"/>
    <property type="match status" value="1"/>
</dbReference>
<name>M9LQ86_PAEPP</name>
<sequence length="476" mass="50472">MEHPDTYQGKRVVVLGLAKSGVSVAKTFHERGALVTVNDKKERHKCPEASELEALGICVVCGHHPDDLLDASVQLVAKNPGIPYSAPPVRQALALGIEVVTEVEVAYHLSSAPIIGITGSNGKTTTTTWVGNMLEAAGLRPIVAGNIGTPLCQAAGEAGADKVLLAELSSFQLKGTSAFRPRVASLLNISNTHLDYHVTMEDYVQSKARLFRNMANGDVAVLNADDATCRVLAPDIGARIWWVSSTQRVECGVYVEPPYPEASGEGEEDDRQLVYADEAGQLHPIIGVREIGVPGRYNVDNALAAVAISIAAGAEPAVLADPLRSFRGVEHRLEYVGEVNGASYYNNSKATNTKATLMALEAFEAPVVLIAGGLDRGLDFLELIPVLEERAAAVVTMGETREILAAIAAKAGLTNVAVVDNVDNNASEAVSEAVRLAAGYAKPGDVVLLSPACASWDMFPSYEERGRMFKAAVHSL</sequence>
<comment type="caution">
    <text evidence="21">The sequence shown here is derived from an EMBL/GenBank/DDBJ whole genome shotgun (WGS) entry which is preliminary data.</text>
</comment>
<dbReference type="Proteomes" id="UP000029453">
    <property type="component" value="Unassembled WGS sequence"/>
</dbReference>
<dbReference type="PANTHER" id="PTHR43692:SF1">
    <property type="entry name" value="UDP-N-ACETYLMURAMOYLALANINE--D-GLUTAMATE LIGASE"/>
    <property type="match status" value="1"/>
</dbReference>
<evidence type="ECO:0000256" key="10">
    <source>
        <dbReference type="ARBA" id="ARBA00022840"/>
    </source>
</evidence>
<comment type="subcellular location">
    <subcellularLocation>
        <location evidence="2 17 18">Cytoplasm</location>
    </subcellularLocation>
</comment>
<dbReference type="SUPFAM" id="SSF53244">
    <property type="entry name" value="MurD-like peptide ligases, peptide-binding domain"/>
    <property type="match status" value="1"/>
</dbReference>
<protein>
    <recommendedName>
        <fullName evidence="6 17">UDP-N-acetylmuramoylalanine--D-glutamate ligase</fullName>
        <ecNumber evidence="5 17">6.3.2.9</ecNumber>
    </recommendedName>
    <alternativeName>
        <fullName evidence="15 17">D-glutamic acid-adding enzyme</fullName>
    </alternativeName>
    <alternativeName>
        <fullName evidence="14 17">UDP-N-acetylmuramoyl-L-alanyl-D-glutamate synthetase</fullName>
    </alternativeName>
</protein>
<evidence type="ECO:0000256" key="15">
    <source>
        <dbReference type="ARBA" id="ARBA00032324"/>
    </source>
</evidence>
<evidence type="ECO:0000256" key="12">
    <source>
        <dbReference type="ARBA" id="ARBA00022984"/>
    </source>
</evidence>
<dbReference type="EC" id="6.3.2.9" evidence="5 17"/>
<gene>
    <name evidence="17" type="primary">murD</name>
    <name evidence="21" type="ORF">PPOP_2279</name>
</gene>
<comment type="catalytic activity">
    <reaction evidence="16 17 18">
        <text>UDP-N-acetyl-alpha-D-muramoyl-L-alanine + D-glutamate + ATP = UDP-N-acetyl-alpha-D-muramoyl-L-alanyl-D-glutamate + ADP + phosphate + H(+)</text>
        <dbReference type="Rhea" id="RHEA:16429"/>
        <dbReference type="ChEBI" id="CHEBI:15378"/>
        <dbReference type="ChEBI" id="CHEBI:29986"/>
        <dbReference type="ChEBI" id="CHEBI:30616"/>
        <dbReference type="ChEBI" id="CHEBI:43474"/>
        <dbReference type="ChEBI" id="CHEBI:83898"/>
        <dbReference type="ChEBI" id="CHEBI:83900"/>
        <dbReference type="ChEBI" id="CHEBI:456216"/>
        <dbReference type="EC" id="6.3.2.9"/>
    </reaction>
</comment>
<evidence type="ECO:0000313" key="22">
    <source>
        <dbReference type="Proteomes" id="UP000029453"/>
    </source>
</evidence>
<keyword evidence="17 18" id="KW-0131">Cell cycle</keyword>
<keyword evidence="10 17" id="KW-0067">ATP-binding</keyword>
<evidence type="ECO:0000256" key="17">
    <source>
        <dbReference type="HAMAP-Rule" id="MF_00639"/>
    </source>
</evidence>
<dbReference type="NCBIfam" id="TIGR01087">
    <property type="entry name" value="murD"/>
    <property type="match status" value="1"/>
</dbReference>
<dbReference type="GO" id="GO:0005524">
    <property type="term" value="F:ATP binding"/>
    <property type="evidence" value="ECO:0007669"/>
    <property type="project" value="UniProtKB-UniRule"/>
</dbReference>
<evidence type="ECO:0000259" key="19">
    <source>
        <dbReference type="Pfam" id="PF02875"/>
    </source>
</evidence>
<keyword evidence="11 17" id="KW-0133">Cell shape</keyword>
<keyword evidence="8 17" id="KW-0436">Ligase</keyword>
<keyword evidence="7 17" id="KW-0963">Cytoplasm</keyword>
<dbReference type="SUPFAM" id="SSF53623">
    <property type="entry name" value="MurD-like peptide ligases, catalytic domain"/>
    <property type="match status" value="1"/>
</dbReference>
<reference evidence="21 22" key="1">
    <citation type="submission" date="2012-10" db="EMBL/GenBank/DDBJ databases">
        <title>Draft Genome Sequence of Paenibacillus popilliae ATCC 14706T.</title>
        <authorList>
            <person name="Iiyama K."/>
            <person name="Mori K."/>
            <person name="Mon H."/>
            <person name="Chieda Y."/>
            <person name="Lee J.M."/>
            <person name="Kusakabe T."/>
            <person name="Tashiro K."/>
            <person name="Asano S."/>
            <person name="Yasunaga-Aoki C."/>
            <person name="Shimizu S."/>
        </authorList>
    </citation>
    <scope>NUCLEOTIDE SEQUENCE [LARGE SCALE GENOMIC DNA]</scope>
    <source>
        <strain evidence="21 22">ATCC 14706</strain>
    </source>
</reference>
<proteinExistence type="inferred from homology"/>
<keyword evidence="13 17" id="KW-0961">Cell wall biogenesis/degradation</keyword>
<dbReference type="UniPathway" id="UPA00219"/>
<evidence type="ECO:0000313" key="21">
    <source>
        <dbReference type="EMBL" id="GAC42916.1"/>
    </source>
</evidence>
<evidence type="ECO:0000256" key="3">
    <source>
        <dbReference type="ARBA" id="ARBA00004752"/>
    </source>
</evidence>
<comment type="similarity">
    <text evidence="4 17">Belongs to the MurCDEF family.</text>
</comment>
<dbReference type="OrthoDB" id="9809796at2"/>
<dbReference type="Gene3D" id="3.40.50.720">
    <property type="entry name" value="NAD(P)-binding Rossmann-like Domain"/>
    <property type="match status" value="1"/>
</dbReference>
<evidence type="ECO:0000256" key="4">
    <source>
        <dbReference type="ARBA" id="ARBA00010416"/>
    </source>
</evidence>
<evidence type="ECO:0000256" key="1">
    <source>
        <dbReference type="ARBA" id="ARBA00002734"/>
    </source>
</evidence>
<dbReference type="InterPro" id="IPR005762">
    <property type="entry name" value="MurD"/>
</dbReference>
<evidence type="ECO:0000256" key="2">
    <source>
        <dbReference type="ARBA" id="ARBA00004496"/>
    </source>
</evidence>
<dbReference type="GO" id="GO:0051301">
    <property type="term" value="P:cell division"/>
    <property type="evidence" value="ECO:0007669"/>
    <property type="project" value="UniProtKB-KW"/>
</dbReference>
<comment type="pathway">
    <text evidence="3 17 18">Cell wall biogenesis; peptidoglycan biosynthesis.</text>
</comment>
<organism evidence="21 22">
    <name type="scientific">Paenibacillus popilliae ATCC 14706</name>
    <dbReference type="NCBI Taxonomy" id="1212764"/>
    <lineage>
        <taxon>Bacteria</taxon>
        <taxon>Bacillati</taxon>
        <taxon>Bacillota</taxon>
        <taxon>Bacilli</taxon>
        <taxon>Bacillales</taxon>
        <taxon>Paenibacillaceae</taxon>
        <taxon>Paenibacillus</taxon>
    </lineage>
</organism>
<dbReference type="EMBL" id="BALG01000160">
    <property type="protein sequence ID" value="GAC42916.1"/>
    <property type="molecule type" value="Genomic_DNA"/>
</dbReference>
<dbReference type="InterPro" id="IPR036615">
    <property type="entry name" value="Mur_ligase_C_dom_sf"/>
</dbReference>
<dbReference type="Pfam" id="PF21799">
    <property type="entry name" value="MurD-like_N"/>
    <property type="match status" value="1"/>
</dbReference>
<dbReference type="InterPro" id="IPR036565">
    <property type="entry name" value="Mur-like_cat_sf"/>
</dbReference>
<feature type="binding site" evidence="17">
    <location>
        <begin position="119"/>
        <end position="125"/>
    </location>
    <ligand>
        <name>ATP</name>
        <dbReference type="ChEBI" id="CHEBI:30616"/>
    </ligand>
</feature>
<evidence type="ECO:0000256" key="6">
    <source>
        <dbReference type="ARBA" id="ARBA00015655"/>
    </source>
</evidence>
<evidence type="ECO:0000256" key="16">
    <source>
        <dbReference type="ARBA" id="ARBA00047632"/>
    </source>
</evidence>
<evidence type="ECO:0000256" key="13">
    <source>
        <dbReference type="ARBA" id="ARBA00023316"/>
    </source>
</evidence>
<dbReference type="GO" id="GO:0009252">
    <property type="term" value="P:peptidoglycan biosynthetic process"/>
    <property type="evidence" value="ECO:0007669"/>
    <property type="project" value="UniProtKB-UniRule"/>
</dbReference>
<evidence type="ECO:0000256" key="5">
    <source>
        <dbReference type="ARBA" id="ARBA00012212"/>
    </source>
</evidence>
<dbReference type="RefSeq" id="WP_006286428.1">
    <property type="nucleotide sequence ID" value="NZ_BALG01000160.1"/>
</dbReference>
<keyword evidence="12 17" id="KW-0573">Peptidoglycan synthesis</keyword>
<evidence type="ECO:0000256" key="9">
    <source>
        <dbReference type="ARBA" id="ARBA00022741"/>
    </source>
</evidence>
<feature type="domain" description="Mur ligase central" evidence="20">
    <location>
        <begin position="117"/>
        <end position="308"/>
    </location>
</feature>
<evidence type="ECO:0000256" key="14">
    <source>
        <dbReference type="ARBA" id="ARBA00030398"/>
    </source>
</evidence>
<dbReference type="GO" id="GO:0005737">
    <property type="term" value="C:cytoplasm"/>
    <property type="evidence" value="ECO:0007669"/>
    <property type="project" value="UniProtKB-SubCell"/>
</dbReference>
<dbReference type="GO" id="GO:0008360">
    <property type="term" value="P:regulation of cell shape"/>
    <property type="evidence" value="ECO:0007669"/>
    <property type="project" value="UniProtKB-KW"/>
</dbReference>
<dbReference type="InterPro" id="IPR013221">
    <property type="entry name" value="Mur_ligase_cen"/>
</dbReference>
<evidence type="ECO:0000256" key="18">
    <source>
        <dbReference type="RuleBase" id="RU003664"/>
    </source>
</evidence>
<keyword evidence="17 18" id="KW-0132">Cell division</keyword>
<keyword evidence="9 17" id="KW-0547">Nucleotide-binding</keyword>
<dbReference type="GO" id="GO:0008764">
    <property type="term" value="F:UDP-N-acetylmuramoylalanine-D-glutamate ligase activity"/>
    <property type="evidence" value="ECO:0007669"/>
    <property type="project" value="UniProtKB-UniRule"/>
</dbReference>
<accession>M9LQ86</accession>
<keyword evidence="22" id="KW-1185">Reference proteome</keyword>
<dbReference type="GO" id="GO:0071555">
    <property type="term" value="P:cell wall organization"/>
    <property type="evidence" value="ECO:0007669"/>
    <property type="project" value="UniProtKB-KW"/>
</dbReference>
<evidence type="ECO:0000256" key="7">
    <source>
        <dbReference type="ARBA" id="ARBA00022490"/>
    </source>
</evidence>
<dbReference type="AlphaFoldDB" id="M9LQ86"/>
<evidence type="ECO:0000256" key="8">
    <source>
        <dbReference type="ARBA" id="ARBA00022598"/>
    </source>
</evidence>
<dbReference type="Gene3D" id="3.40.1190.10">
    <property type="entry name" value="Mur-like, catalytic domain"/>
    <property type="match status" value="1"/>
</dbReference>
<dbReference type="Pfam" id="PF08245">
    <property type="entry name" value="Mur_ligase_M"/>
    <property type="match status" value="1"/>
</dbReference>
<dbReference type="PANTHER" id="PTHR43692">
    <property type="entry name" value="UDP-N-ACETYLMURAMOYLALANINE--D-GLUTAMATE LIGASE"/>
    <property type="match status" value="1"/>
</dbReference>
<dbReference type="HAMAP" id="MF_00639">
    <property type="entry name" value="MurD"/>
    <property type="match status" value="1"/>
</dbReference>
<evidence type="ECO:0000256" key="11">
    <source>
        <dbReference type="ARBA" id="ARBA00022960"/>
    </source>
</evidence>